<name>A0A3B0T868_9ZZZZ</name>
<protein>
    <recommendedName>
        <fullName evidence="2">DUF2007 domain-containing protein</fullName>
    </recommendedName>
</protein>
<sequence>MANFETILTHRDVSILRIIVVALKAHGFHPEEDDVSWLPGITGMISPDGASIKVPSGEAEDAKLLAKDLLKEMLR</sequence>
<dbReference type="AlphaFoldDB" id="A0A3B0T868"/>
<accession>A0A3B0T868</accession>
<reference evidence="1" key="1">
    <citation type="submission" date="2018-06" db="EMBL/GenBank/DDBJ databases">
        <authorList>
            <person name="Zhirakovskaya E."/>
        </authorList>
    </citation>
    <scope>NUCLEOTIDE SEQUENCE</scope>
</reference>
<organism evidence="1">
    <name type="scientific">hydrothermal vent metagenome</name>
    <dbReference type="NCBI Taxonomy" id="652676"/>
    <lineage>
        <taxon>unclassified sequences</taxon>
        <taxon>metagenomes</taxon>
        <taxon>ecological metagenomes</taxon>
    </lineage>
</organism>
<dbReference type="EMBL" id="UOEO01000019">
    <property type="protein sequence ID" value="VAW14891.1"/>
    <property type="molecule type" value="Genomic_DNA"/>
</dbReference>
<evidence type="ECO:0008006" key="2">
    <source>
        <dbReference type="Google" id="ProtNLM"/>
    </source>
</evidence>
<proteinExistence type="predicted"/>
<evidence type="ECO:0000313" key="1">
    <source>
        <dbReference type="EMBL" id="VAW14891.1"/>
    </source>
</evidence>
<gene>
    <name evidence="1" type="ORF">MNBD_ALPHA12-354</name>
</gene>